<comment type="caution">
    <text evidence="2">The sequence shown here is derived from an EMBL/GenBank/DDBJ whole genome shotgun (WGS) entry which is preliminary data.</text>
</comment>
<accession>A0A2G8RJQ9</accession>
<keyword evidence="1" id="KW-1133">Transmembrane helix</keyword>
<dbReference type="AlphaFoldDB" id="A0A2G8RJQ9"/>
<gene>
    <name evidence="2" type="ORF">P775_02850</name>
</gene>
<evidence type="ECO:0000313" key="2">
    <source>
        <dbReference type="EMBL" id="PIL21732.1"/>
    </source>
</evidence>
<keyword evidence="1" id="KW-0812">Transmembrane</keyword>
<keyword evidence="3" id="KW-1185">Reference proteome</keyword>
<keyword evidence="1" id="KW-0472">Membrane</keyword>
<sequence length="41" mass="4532">MPTWVTEARDETPEDLAFLSGAALSALHFVLMRIALRTAET</sequence>
<organism evidence="2 3">
    <name type="scientific">Puniceibacterium antarcticum</name>
    <dbReference type="NCBI Taxonomy" id="1206336"/>
    <lineage>
        <taxon>Bacteria</taxon>
        <taxon>Pseudomonadati</taxon>
        <taxon>Pseudomonadota</taxon>
        <taxon>Alphaproteobacteria</taxon>
        <taxon>Rhodobacterales</taxon>
        <taxon>Paracoccaceae</taxon>
        <taxon>Puniceibacterium</taxon>
    </lineage>
</organism>
<protein>
    <submittedName>
        <fullName evidence="2">Uncharacterized protein</fullName>
    </submittedName>
</protein>
<evidence type="ECO:0000256" key="1">
    <source>
        <dbReference type="SAM" id="Phobius"/>
    </source>
</evidence>
<name>A0A2G8RJQ9_9RHOB</name>
<dbReference type="EMBL" id="AWWI01000026">
    <property type="protein sequence ID" value="PIL21732.1"/>
    <property type="molecule type" value="Genomic_DNA"/>
</dbReference>
<reference evidence="2 3" key="1">
    <citation type="submission" date="2013-09" db="EMBL/GenBank/DDBJ databases">
        <title>Genome sequencing of Phaeobacter antarcticus sp. nov. SM1211.</title>
        <authorList>
            <person name="Zhang X.-Y."/>
            <person name="Liu C."/>
            <person name="Chen X.-L."/>
            <person name="Xie B.-B."/>
            <person name="Qin Q.-L."/>
            <person name="Rong J.-C."/>
            <person name="Zhang Y.-Z."/>
        </authorList>
    </citation>
    <scope>NUCLEOTIDE SEQUENCE [LARGE SCALE GENOMIC DNA]</scope>
    <source>
        <strain evidence="2 3">SM1211</strain>
    </source>
</reference>
<feature type="transmembrane region" description="Helical" evidence="1">
    <location>
        <begin position="16"/>
        <end position="36"/>
    </location>
</feature>
<evidence type="ECO:0000313" key="3">
    <source>
        <dbReference type="Proteomes" id="UP000231259"/>
    </source>
</evidence>
<dbReference type="Proteomes" id="UP000231259">
    <property type="component" value="Unassembled WGS sequence"/>
</dbReference>
<proteinExistence type="predicted"/>